<protein>
    <recommendedName>
        <fullName evidence="2">Disease resistance R13L4/SHOC-2-like LRR domain-containing protein</fullName>
    </recommendedName>
</protein>
<keyword evidence="1" id="KW-0677">Repeat</keyword>
<dbReference type="Proteomes" id="UP000095767">
    <property type="component" value="Unassembled WGS sequence"/>
</dbReference>
<accession>A0A1E5VQT1</accession>
<evidence type="ECO:0000313" key="4">
    <source>
        <dbReference type="Proteomes" id="UP000095767"/>
    </source>
</evidence>
<organism evidence="3 4">
    <name type="scientific">Dichanthelium oligosanthes</name>
    <dbReference type="NCBI Taxonomy" id="888268"/>
    <lineage>
        <taxon>Eukaryota</taxon>
        <taxon>Viridiplantae</taxon>
        <taxon>Streptophyta</taxon>
        <taxon>Embryophyta</taxon>
        <taxon>Tracheophyta</taxon>
        <taxon>Spermatophyta</taxon>
        <taxon>Magnoliopsida</taxon>
        <taxon>Liliopsida</taxon>
        <taxon>Poales</taxon>
        <taxon>Poaceae</taxon>
        <taxon>PACMAD clade</taxon>
        <taxon>Panicoideae</taxon>
        <taxon>Panicodae</taxon>
        <taxon>Paniceae</taxon>
        <taxon>Dichantheliinae</taxon>
        <taxon>Dichanthelium</taxon>
    </lineage>
</organism>
<dbReference type="EMBL" id="LWDX02032481">
    <property type="protein sequence ID" value="OEL27456.1"/>
    <property type="molecule type" value="Genomic_DNA"/>
</dbReference>
<feature type="domain" description="Disease resistance R13L4/SHOC-2-like LRR" evidence="2">
    <location>
        <begin position="3"/>
        <end position="112"/>
    </location>
</feature>
<comment type="caution">
    <text evidence="3">The sequence shown here is derived from an EMBL/GenBank/DDBJ whole genome shotgun (WGS) entry which is preliminary data.</text>
</comment>
<dbReference type="OrthoDB" id="10640375at2759"/>
<gene>
    <name evidence="3" type="ORF">BAE44_0011525</name>
</gene>
<dbReference type="AlphaFoldDB" id="A0A1E5VQT1"/>
<evidence type="ECO:0000256" key="1">
    <source>
        <dbReference type="ARBA" id="ARBA00022737"/>
    </source>
</evidence>
<dbReference type="InterPro" id="IPR055414">
    <property type="entry name" value="LRR_R13L4/SHOC2-like"/>
</dbReference>
<name>A0A1E5VQT1_9POAL</name>
<proteinExistence type="predicted"/>
<evidence type="ECO:0000259" key="2">
    <source>
        <dbReference type="Pfam" id="PF23598"/>
    </source>
</evidence>
<dbReference type="Pfam" id="PF23598">
    <property type="entry name" value="LRR_14"/>
    <property type="match status" value="1"/>
</dbReference>
<evidence type="ECO:0000313" key="3">
    <source>
        <dbReference type="EMBL" id="OEL27456.1"/>
    </source>
</evidence>
<dbReference type="STRING" id="888268.A0A1E5VQT1"/>
<sequence>MCDQKMLRSLEKYPSLLYLELATAGGTNNGRIVVNGFRCLKYFSLGIDHCGTALEFKEGSMPKLEHLKLRFFVHKMECLNGAPNMGIQHLSSLSKVEVKIRGDRICHTNYDPTEDLYDDSVRYVARAISASVNTLSNCPTIRFETEDHGVCEPFESVRKEKLGDRQTELQQLVSPFGKSLSAPYLKNRQQVPHLKVSRDDDGEAAAAKGGDLTGRGLCLVPISSTFAVASDKVVTALQQVAAALGCQYDDNLNNK</sequence>
<reference evidence="3 4" key="1">
    <citation type="submission" date="2016-09" db="EMBL/GenBank/DDBJ databases">
        <title>The draft genome of Dichanthelium oligosanthes: A C3 panicoid grass species.</title>
        <authorList>
            <person name="Studer A.J."/>
            <person name="Schnable J.C."/>
            <person name="Brutnell T.P."/>
        </authorList>
    </citation>
    <scope>NUCLEOTIDE SEQUENCE [LARGE SCALE GENOMIC DNA]</scope>
    <source>
        <strain evidence="4">cv. Kellogg 1175</strain>
        <tissue evidence="3">Leaf</tissue>
    </source>
</reference>
<keyword evidence="4" id="KW-1185">Reference proteome</keyword>